<evidence type="ECO:0000313" key="5">
    <source>
        <dbReference type="EMBL" id="SOQ40647.1"/>
    </source>
</evidence>
<dbReference type="InterPro" id="IPR001012">
    <property type="entry name" value="UBX_dom"/>
</dbReference>
<dbReference type="Gene3D" id="3.30.420.210">
    <property type="entry name" value="SEP domain"/>
    <property type="match status" value="1"/>
</dbReference>
<dbReference type="GO" id="GO:0061025">
    <property type="term" value="P:membrane fusion"/>
    <property type="evidence" value="ECO:0007669"/>
    <property type="project" value="TreeGrafter"/>
</dbReference>
<evidence type="ECO:0000259" key="3">
    <source>
        <dbReference type="PROSITE" id="PS50033"/>
    </source>
</evidence>
<dbReference type="CDD" id="cd01770">
    <property type="entry name" value="UBX_UBXN2"/>
    <property type="match status" value="1"/>
</dbReference>
<dbReference type="InterPro" id="IPR012989">
    <property type="entry name" value="SEP_domain"/>
</dbReference>
<feature type="region of interest" description="Disordered" evidence="2">
    <location>
        <begin position="44"/>
        <end position="108"/>
    </location>
</feature>
<feature type="domain" description="UBX" evidence="3">
    <location>
        <begin position="411"/>
        <end position="488"/>
    </location>
</feature>
<dbReference type="AlphaFoldDB" id="A0A2H1VIJ3"/>
<dbReference type="GO" id="GO:0005634">
    <property type="term" value="C:nucleus"/>
    <property type="evidence" value="ECO:0007669"/>
    <property type="project" value="TreeGrafter"/>
</dbReference>
<dbReference type="InterPro" id="IPR029071">
    <property type="entry name" value="Ubiquitin-like_domsf"/>
</dbReference>
<dbReference type="SMART" id="SM00553">
    <property type="entry name" value="SEP"/>
    <property type="match status" value="1"/>
</dbReference>
<evidence type="ECO:0000256" key="2">
    <source>
        <dbReference type="SAM" id="MobiDB-lite"/>
    </source>
</evidence>
<dbReference type="GO" id="GO:0043161">
    <property type="term" value="P:proteasome-mediated ubiquitin-dependent protein catabolic process"/>
    <property type="evidence" value="ECO:0007669"/>
    <property type="project" value="TreeGrafter"/>
</dbReference>
<dbReference type="GO" id="GO:0007030">
    <property type="term" value="P:Golgi organization"/>
    <property type="evidence" value="ECO:0007669"/>
    <property type="project" value="TreeGrafter"/>
</dbReference>
<evidence type="ECO:0000259" key="4">
    <source>
        <dbReference type="PROSITE" id="PS51399"/>
    </source>
</evidence>
<dbReference type="SUPFAM" id="SSF54236">
    <property type="entry name" value="Ubiquitin-like"/>
    <property type="match status" value="1"/>
</dbReference>
<dbReference type="PROSITE" id="PS50033">
    <property type="entry name" value="UBX"/>
    <property type="match status" value="1"/>
</dbReference>
<dbReference type="EMBL" id="ODYU01002757">
    <property type="protein sequence ID" value="SOQ40647.1"/>
    <property type="molecule type" value="Genomic_DNA"/>
</dbReference>
<accession>A0A2H1VIJ3</accession>
<keyword evidence="1" id="KW-0175">Coiled coil</keyword>
<dbReference type="GO" id="GO:0005829">
    <property type="term" value="C:cytosol"/>
    <property type="evidence" value="ECO:0007669"/>
    <property type="project" value="TreeGrafter"/>
</dbReference>
<name>A0A2H1VIJ3_SPOFR</name>
<dbReference type="Gene3D" id="3.10.20.90">
    <property type="entry name" value="Phosphatidylinositol 3-kinase Catalytic Subunit, Chain A, domain 1"/>
    <property type="match status" value="1"/>
</dbReference>
<dbReference type="PANTHER" id="PTHR23333">
    <property type="entry name" value="UBX DOMAIN CONTAINING PROTEIN"/>
    <property type="match status" value="1"/>
</dbReference>
<dbReference type="InterPro" id="IPR036241">
    <property type="entry name" value="NSFL1C_SEP_dom_sf"/>
</dbReference>
<feature type="coiled-coil region" evidence="1">
    <location>
        <begin position="174"/>
        <end position="201"/>
    </location>
</feature>
<evidence type="ECO:0000256" key="1">
    <source>
        <dbReference type="SAM" id="Coils"/>
    </source>
</evidence>
<dbReference type="CDD" id="cd14348">
    <property type="entry name" value="UBA_p47"/>
    <property type="match status" value="1"/>
</dbReference>
<feature type="domain" description="SEP" evidence="4">
    <location>
        <begin position="296"/>
        <end position="359"/>
    </location>
</feature>
<gene>
    <name evidence="5" type="ORF">SFRICE_006137</name>
</gene>
<organism evidence="5">
    <name type="scientific">Spodoptera frugiperda</name>
    <name type="common">Fall armyworm</name>
    <dbReference type="NCBI Taxonomy" id="7108"/>
    <lineage>
        <taxon>Eukaryota</taxon>
        <taxon>Metazoa</taxon>
        <taxon>Ecdysozoa</taxon>
        <taxon>Arthropoda</taxon>
        <taxon>Hexapoda</taxon>
        <taxon>Insecta</taxon>
        <taxon>Pterygota</taxon>
        <taxon>Neoptera</taxon>
        <taxon>Endopterygota</taxon>
        <taxon>Lepidoptera</taxon>
        <taxon>Glossata</taxon>
        <taxon>Ditrysia</taxon>
        <taxon>Noctuoidea</taxon>
        <taxon>Noctuidae</taxon>
        <taxon>Amphipyrinae</taxon>
        <taxon>Spodoptera</taxon>
    </lineage>
</organism>
<dbReference type="InterPro" id="IPR009060">
    <property type="entry name" value="UBA-like_sf"/>
</dbReference>
<dbReference type="Gene3D" id="1.10.8.10">
    <property type="entry name" value="DNA helicase RuvA subunit, C-terminal domain"/>
    <property type="match status" value="1"/>
</dbReference>
<dbReference type="FunFam" id="1.10.8.10:FF:000020">
    <property type="entry name" value="NSFL1 (p97) cofactor (p47)"/>
    <property type="match status" value="1"/>
</dbReference>
<dbReference type="GO" id="GO:0043130">
    <property type="term" value="F:ubiquitin binding"/>
    <property type="evidence" value="ECO:0007669"/>
    <property type="project" value="TreeGrafter"/>
</dbReference>
<dbReference type="PANTHER" id="PTHR23333:SF20">
    <property type="entry name" value="NSFL1 COFACTOR P47"/>
    <property type="match status" value="1"/>
</dbReference>
<dbReference type="Pfam" id="PF14555">
    <property type="entry name" value="UBA_4"/>
    <property type="match status" value="1"/>
</dbReference>
<feature type="region of interest" description="Disordered" evidence="2">
    <location>
        <begin position="201"/>
        <end position="232"/>
    </location>
</feature>
<proteinExistence type="predicted"/>
<dbReference type="PROSITE" id="PS51399">
    <property type="entry name" value="SEP"/>
    <property type="match status" value="1"/>
</dbReference>
<sequence length="490" mass="53283">MSTNKEETLRQFCDVTGADEGRSKFFLESSNWQLDVALSSFYEHGGNADEAPSNPAAAASSLPTLSDSDMESPPGSPLAPQKKDKKKAPASKFATLDSLQQESSSDEEEGFCKAVRSNASWFKKQIQMKVHQYICEGTSFSNAVVKTTMPPSNDASTQAMHDVMSDGSEYSLEMDKLKKEVERLLFENSALRKEIARLQGKEPPDAGEAGQAFYAGGSERSGQQILGPSKGGRKDIVTEVFKSVRERGAVVFEDEPSSTSRGRSAFSGVGYRLGQTADDHEPATAGGNQQQQTDQPRSVRLRLYREGFTVDSGPLRHYTDPDHADFLNCIRRGEIPPELSGTGGEVRVSLEDRRHEECPRHIAKPQPFSGKGHLLGSPTPPTVGATAPVAGDVADRAANQRAAQEAVKIDDSAPVTTIQFRLADGSRLTGRFNHTHTVGDLHAYVSRAEPSYQLQAFALLTTFPSRELTDHAATLAQANILNTTLLQRLK</sequence>
<feature type="compositionally biased region" description="Low complexity" evidence="2">
    <location>
        <begin position="90"/>
        <end position="103"/>
    </location>
</feature>
<feature type="compositionally biased region" description="Low complexity" evidence="2">
    <location>
        <begin position="48"/>
        <end position="67"/>
    </location>
</feature>
<dbReference type="SMART" id="SM00166">
    <property type="entry name" value="UBX"/>
    <property type="match status" value="1"/>
</dbReference>
<dbReference type="Pfam" id="PF00789">
    <property type="entry name" value="UBX"/>
    <property type="match status" value="1"/>
</dbReference>
<dbReference type="SUPFAM" id="SSF102848">
    <property type="entry name" value="NSFL1 (p97 ATPase) cofactor p47, SEP domain"/>
    <property type="match status" value="1"/>
</dbReference>
<dbReference type="GO" id="GO:0031468">
    <property type="term" value="P:nuclear membrane reassembly"/>
    <property type="evidence" value="ECO:0007669"/>
    <property type="project" value="TreeGrafter"/>
</dbReference>
<dbReference type="GO" id="GO:0000045">
    <property type="term" value="P:autophagosome assembly"/>
    <property type="evidence" value="ECO:0007669"/>
    <property type="project" value="TreeGrafter"/>
</dbReference>
<reference evidence="5" key="1">
    <citation type="submission" date="2016-07" db="EMBL/GenBank/DDBJ databases">
        <authorList>
            <person name="Bretaudeau A."/>
        </authorList>
    </citation>
    <scope>NUCLEOTIDE SEQUENCE</scope>
    <source>
        <strain evidence="5">Rice</strain>
        <tissue evidence="5">Whole body</tissue>
    </source>
</reference>
<feature type="region of interest" description="Disordered" evidence="2">
    <location>
        <begin position="273"/>
        <end position="299"/>
    </location>
</feature>
<dbReference type="Pfam" id="PF08059">
    <property type="entry name" value="SEP"/>
    <property type="match status" value="1"/>
</dbReference>
<protein>
    <submittedName>
        <fullName evidence="5">SFRICE_006137</fullName>
    </submittedName>
</protein>
<dbReference type="SUPFAM" id="SSF46934">
    <property type="entry name" value="UBA-like"/>
    <property type="match status" value="1"/>
</dbReference>
<feature type="compositionally biased region" description="Polar residues" evidence="2">
    <location>
        <begin position="286"/>
        <end position="296"/>
    </location>
</feature>